<sequence>MLSQFFPRRQPQSLPLFAIGSLQLSEKVHWLASKGLIDPLPYVQRHLRGDWGDIDEASRQANDAALRQDEPVRSIYRITPQLELIVITAEDHASTIIQLPEEKPLT</sequence>
<organism evidence="2">
    <name type="scientific">plant metagenome</name>
    <dbReference type="NCBI Taxonomy" id="1297885"/>
    <lineage>
        <taxon>unclassified sequences</taxon>
        <taxon>metagenomes</taxon>
        <taxon>organismal metagenomes</taxon>
    </lineage>
</organism>
<evidence type="ECO:0000313" key="3">
    <source>
        <dbReference type="EMBL" id="VFR87984.1"/>
    </source>
</evidence>
<dbReference type="EMBL" id="CAADIL010000003">
    <property type="protein sequence ID" value="VFR61597.1"/>
    <property type="molecule type" value="Genomic_DNA"/>
</dbReference>
<gene>
    <name evidence="1" type="ORF">ANDA3_1213</name>
    <name evidence="2" type="ORF">DAR2_1083</name>
    <name evidence="3" type="ORF">DAR3_1080</name>
</gene>
<proteinExistence type="predicted"/>
<evidence type="ECO:0000313" key="2">
    <source>
        <dbReference type="EMBL" id="VFR61597.1"/>
    </source>
</evidence>
<evidence type="ECO:0000313" key="1">
    <source>
        <dbReference type="EMBL" id="VFR23784.1"/>
    </source>
</evidence>
<name>A0A484SIJ8_9ZZZZ</name>
<accession>A0A484SIJ8</accession>
<reference evidence="2" key="1">
    <citation type="submission" date="2019-03" db="EMBL/GenBank/DDBJ databases">
        <authorList>
            <person name="Danneels B."/>
        </authorList>
    </citation>
    <scope>NUCLEOTIDE SEQUENCE</scope>
</reference>
<dbReference type="EMBL" id="CAADIJ010000028">
    <property type="protein sequence ID" value="VFR87984.1"/>
    <property type="molecule type" value="Genomic_DNA"/>
</dbReference>
<dbReference type="EMBL" id="CAADIC010000003">
    <property type="protein sequence ID" value="VFR23784.1"/>
    <property type="molecule type" value="Genomic_DNA"/>
</dbReference>
<dbReference type="AlphaFoldDB" id="A0A484SIJ8"/>
<protein>
    <submittedName>
        <fullName evidence="2">FIG146805: Plasmid related protein</fullName>
    </submittedName>
</protein>